<dbReference type="AlphaFoldDB" id="A0AAD5U7B5"/>
<organism evidence="2 3">
    <name type="scientific">Clydaea vesicula</name>
    <dbReference type="NCBI Taxonomy" id="447962"/>
    <lineage>
        <taxon>Eukaryota</taxon>
        <taxon>Fungi</taxon>
        <taxon>Fungi incertae sedis</taxon>
        <taxon>Chytridiomycota</taxon>
        <taxon>Chytridiomycota incertae sedis</taxon>
        <taxon>Chytridiomycetes</taxon>
        <taxon>Lobulomycetales</taxon>
        <taxon>Lobulomycetaceae</taxon>
        <taxon>Clydaea</taxon>
    </lineage>
</organism>
<proteinExistence type="predicted"/>
<accession>A0AAD5U7B5</accession>
<protein>
    <submittedName>
        <fullName evidence="2">Uncharacterized protein</fullName>
    </submittedName>
</protein>
<keyword evidence="3" id="KW-1185">Reference proteome</keyword>
<gene>
    <name evidence="2" type="ORF">HK099_000649</name>
</gene>
<feature type="region of interest" description="Disordered" evidence="1">
    <location>
        <begin position="365"/>
        <end position="384"/>
    </location>
</feature>
<evidence type="ECO:0000256" key="1">
    <source>
        <dbReference type="SAM" id="MobiDB-lite"/>
    </source>
</evidence>
<dbReference type="EMBL" id="JADGJW010000116">
    <property type="protein sequence ID" value="KAJ3223819.1"/>
    <property type="molecule type" value="Genomic_DNA"/>
</dbReference>
<name>A0AAD5U7B5_9FUNG</name>
<reference evidence="2" key="1">
    <citation type="submission" date="2020-05" db="EMBL/GenBank/DDBJ databases">
        <title>Phylogenomic resolution of chytrid fungi.</title>
        <authorList>
            <person name="Stajich J.E."/>
            <person name="Amses K."/>
            <person name="Simmons R."/>
            <person name="Seto K."/>
            <person name="Myers J."/>
            <person name="Bonds A."/>
            <person name="Quandt C.A."/>
            <person name="Barry K."/>
            <person name="Liu P."/>
            <person name="Grigoriev I."/>
            <person name="Longcore J.E."/>
            <person name="James T.Y."/>
        </authorList>
    </citation>
    <scope>NUCLEOTIDE SEQUENCE</scope>
    <source>
        <strain evidence="2">JEL0476</strain>
    </source>
</reference>
<dbReference type="Proteomes" id="UP001211065">
    <property type="component" value="Unassembled WGS sequence"/>
</dbReference>
<evidence type="ECO:0000313" key="3">
    <source>
        <dbReference type="Proteomes" id="UP001211065"/>
    </source>
</evidence>
<sequence>MKNNADIRGKNSVYVNRLPLEETVLREKELIINGVPRELSCCKLTNSWIYYHPDSIKKIKLNLNTTKIVVNGKAKKQDFNFLQKEPVLLDENNIDEASKELPLSQYYNHDLKRKNLHSLNEFNNEKSKIVESISYSVESVNQSEIETEIDDTDNFIFKDTHIIVSTLRPVLLDSDPSASSKDEVGVIKNTTIAGFAHQTSESDTVNKLKNSNTLSLNTTVMSISSSSDDNNDSDAVESPDLVDLDNNFNFNEVLTTSNCEIPSAINCKLLAENRVDEENYINNSTNNKEDIKKAQPCNVSNEEALDGFKVKQLELNEVIENIQLENFSKTSNAAKSENINSTSTLINTENDQNSPIGSTTAENIESNEKIQQSPKASSPSASFHTSPITSITAINNSTSIKLPLFTNSGDSQSQQNDNLNEIENFCMTLNLFLLTVFYT</sequence>
<feature type="compositionally biased region" description="Low complexity" evidence="1">
    <location>
        <begin position="369"/>
        <end position="382"/>
    </location>
</feature>
<evidence type="ECO:0000313" key="2">
    <source>
        <dbReference type="EMBL" id="KAJ3223819.1"/>
    </source>
</evidence>
<comment type="caution">
    <text evidence="2">The sequence shown here is derived from an EMBL/GenBank/DDBJ whole genome shotgun (WGS) entry which is preliminary data.</text>
</comment>